<dbReference type="OrthoDB" id="5538558at2759"/>
<dbReference type="InterPro" id="IPR052000">
    <property type="entry name" value="ETFRF1"/>
</dbReference>
<name>A0A9P1GY77_9PEZI</name>
<accession>A0A9P1GY77</accession>
<gene>
    <name evidence="2" type="ORF">PPNO1_LOCUS2742</name>
</gene>
<organism evidence="2 3">
    <name type="scientific">Parascedosporium putredinis</name>
    <dbReference type="NCBI Taxonomy" id="1442378"/>
    <lineage>
        <taxon>Eukaryota</taxon>
        <taxon>Fungi</taxon>
        <taxon>Dikarya</taxon>
        <taxon>Ascomycota</taxon>
        <taxon>Pezizomycotina</taxon>
        <taxon>Sordariomycetes</taxon>
        <taxon>Hypocreomycetidae</taxon>
        <taxon>Microascales</taxon>
        <taxon>Microascaceae</taxon>
        <taxon>Parascedosporium</taxon>
    </lineage>
</organism>
<dbReference type="EMBL" id="CALLCH030000006">
    <property type="protein sequence ID" value="CAI4212991.1"/>
    <property type="molecule type" value="Genomic_DNA"/>
</dbReference>
<dbReference type="GO" id="GO:0022904">
    <property type="term" value="P:respiratory electron transport chain"/>
    <property type="evidence" value="ECO:0007669"/>
    <property type="project" value="TreeGrafter"/>
</dbReference>
<dbReference type="Pfam" id="PF13233">
    <property type="entry name" value="Complex1_LYR_2"/>
    <property type="match status" value="1"/>
</dbReference>
<evidence type="ECO:0000313" key="3">
    <source>
        <dbReference type="Proteomes" id="UP000838763"/>
    </source>
</evidence>
<comment type="caution">
    <text evidence="2">The sequence shown here is derived from an EMBL/GenBank/DDBJ whole genome shotgun (WGS) entry which is preliminary data.</text>
</comment>
<evidence type="ECO:0000256" key="1">
    <source>
        <dbReference type="ARBA" id="ARBA00009508"/>
    </source>
</evidence>
<dbReference type="InterPro" id="IPR045296">
    <property type="entry name" value="Complex1_LYR_ETFRF1_LYRM5"/>
</dbReference>
<dbReference type="GO" id="GO:0005739">
    <property type="term" value="C:mitochondrion"/>
    <property type="evidence" value="ECO:0007669"/>
    <property type="project" value="TreeGrafter"/>
</dbReference>
<comment type="similarity">
    <text evidence="1">Belongs to the complex I LYR family.</text>
</comment>
<dbReference type="Proteomes" id="UP000838763">
    <property type="component" value="Unassembled WGS sequence"/>
</dbReference>
<sequence>MAPINPGLRSKVIAAYKAELLFLGRDYPLGFDYFRPRLHKAFMANAGVKDDAEIESCLARAEFVKKGTRYSLKKYRTLRHRYDPFT</sequence>
<evidence type="ECO:0000313" key="2">
    <source>
        <dbReference type="EMBL" id="CAI4212991.1"/>
    </source>
</evidence>
<dbReference type="GO" id="GO:0090324">
    <property type="term" value="P:negative regulation of oxidative phosphorylation"/>
    <property type="evidence" value="ECO:0007669"/>
    <property type="project" value="InterPro"/>
</dbReference>
<dbReference type="CDD" id="cd20265">
    <property type="entry name" value="Complex1_LYR_ETFRF1_LYRM5"/>
    <property type="match status" value="1"/>
</dbReference>
<dbReference type="AlphaFoldDB" id="A0A9P1GY77"/>
<protein>
    <submittedName>
        <fullName evidence="2">Uncharacterized protein</fullName>
    </submittedName>
</protein>
<dbReference type="PANTHER" id="PTHR21024">
    <property type="entry name" value="GROWTH HORMONE-INDUCIBLE SOLUBLE PROTEIN-RELATED"/>
    <property type="match status" value="1"/>
</dbReference>
<keyword evidence="3" id="KW-1185">Reference proteome</keyword>
<dbReference type="PANTHER" id="PTHR21024:SF0">
    <property type="entry name" value="ELECTRON TRANSFER FLAVOPROTEIN REGULATORY FACTOR 1"/>
    <property type="match status" value="1"/>
</dbReference>
<proteinExistence type="inferred from homology"/>
<reference evidence="2" key="1">
    <citation type="submission" date="2022-11" db="EMBL/GenBank/DDBJ databases">
        <authorList>
            <person name="Scott C."/>
            <person name="Bruce N."/>
        </authorList>
    </citation>
    <scope>NUCLEOTIDE SEQUENCE</scope>
</reference>